<evidence type="ECO:0008006" key="4">
    <source>
        <dbReference type="Google" id="ProtNLM"/>
    </source>
</evidence>
<comment type="caution">
    <text evidence="2">The sequence shown here is derived from an EMBL/GenBank/DDBJ whole genome shotgun (WGS) entry which is preliminary data.</text>
</comment>
<keyword evidence="1" id="KW-0472">Membrane</keyword>
<dbReference type="EMBL" id="BAABJO010000015">
    <property type="protein sequence ID" value="GAA5126257.1"/>
    <property type="molecule type" value="Genomic_DNA"/>
</dbReference>
<dbReference type="Pfam" id="PF10745">
    <property type="entry name" value="DUF2530"/>
    <property type="match status" value="1"/>
</dbReference>
<proteinExistence type="predicted"/>
<sequence>MISPPPLPPRLSRPALVAVVGAALWLVAAAALLVAALLGVRPLDIWFTACLAGAFLGAVGYGIFAWQRAAARRGSRTAQQGLE</sequence>
<keyword evidence="3" id="KW-1185">Reference proteome</keyword>
<dbReference type="RefSeq" id="WP_345606912.1">
    <property type="nucleotide sequence ID" value="NZ_BAABJO010000015.1"/>
</dbReference>
<gene>
    <name evidence="2" type="ORF">GCM10023320_41830</name>
</gene>
<accession>A0ABP9NNQ2</accession>
<evidence type="ECO:0000256" key="1">
    <source>
        <dbReference type="SAM" id="Phobius"/>
    </source>
</evidence>
<keyword evidence="1" id="KW-1133">Transmembrane helix</keyword>
<name>A0ABP9NNQ2_9PSEU</name>
<protein>
    <recommendedName>
        <fullName evidence="4">DUF2530 domain-containing protein</fullName>
    </recommendedName>
</protein>
<evidence type="ECO:0000313" key="2">
    <source>
        <dbReference type="EMBL" id="GAA5126257.1"/>
    </source>
</evidence>
<keyword evidence="1" id="KW-0812">Transmembrane</keyword>
<evidence type="ECO:0000313" key="3">
    <source>
        <dbReference type="Proteomes" id="UP001500804"/>
    </source>
</evidence>
<reference evidence="3" key="1">
    <citation type="journal article" date="2019" name="Int. J. Syst. Evol. Microbiol.">
        <title>The Global Catalogue of Microorganisms (GCM) 10K type strain sequencing project: providing services to taxonomists for standard genome sequencing and annotation.</title>
        <authorList>
            <consortium name="The Broad Institute Genomics Platform"/>
            <consortium name="The Broad Institute Genome Sequencing Center for Infectious Disease"/>
            <person name="Wu L."/>
            <person name="Ma J."/>
        </authorList>
    </citation>
    <scope>NUCLEOTIDE SEQUENCE [LARGE SCALE GENOMIC DNA]</scope>
    <source>
        <strain evidence="3">JCM 18302</strain>
    </source>
</reference>
<dbReference type="Proteomes" id="UP001500804">
    <property type="component" value="Unassembled WGS sequence"/>
</dbReference>
<feature type="transmembrane region" description="Helical" evidence="1">
    <location>
        <begin position="45"/>
        <end position="66"/>
    </location>
</feature>
<dbReference type="InterPro" id="IPR019681">
    <property type="entry name" value="DUF2530"/>
</dbReference>
<feature type="transmembrane region" description="Helical" evidence="1">
    <location>
        <begin position="15"/>
        <end position="39"/>
    </location>
</feature>
<organism evidence="2 3">
    <name type="scientific">Pseudonocardia adelaidensis</name>
    <dbReference type="NCBI Taxonomy" id="648754"/>
    <lineage>
        <taxon>Bacteria</taxon>
        <taxon>Bacillati</taxon>
        <taxon>Actinomycetota</taxon>
        <taxon>Actinomycetes</taxon>
        <taxon>Pseudonocardiales</taxon>
        <taxon>Pseudonocardiaceae</taxon>
        <taxon>Pseudonocardia</taxon>
    </lineage>
</organism>